<organism evidence="6 7">
    <name type="scientific">Pelobates cultripes</name>
    <name type="common">Western spadefoot toad</name>
    <dbReference type="NCBI Taxonomy" id="61616"/>
    <lineage>
        <taxon>Eukaryota</taxon>
        <taxon>Metazoa</taxon>
        <taxon>Chordata</taxon>
        <taxon>Craniata</taxon>
        <taxon>Vertebrata</taxon>
        <taxon>Euteleostomi</taxon>
        <taxon>Amphibia</taxon>
        <taxon>Batrachia</taxon>
        <taxon>Anura</taxon>
        <taxon>Pelobatoidea</taxon>
        <taxon>Pelobatidae</taxon>
        <taxon>Pelobates</taxon>
    </lineage>
</organism>
<proteinExistence type="predicted"/>
<dbReference type="EMBL" id="OW240921">
    <property type="protein sequence ID" value="CAH2320545.1"/>
    <property type="molecule type" value="Genomic_DNA"/>
</dbReference>
<keyword evidence="1" id="KW-0217">Developmental protein</keyword>
<dbReference type="AlphaFoldDB" id="A0AAD1TBD6"/>
<evidence type="ECO:0000256" key="1">
    <source>
        <dbReference type="ARBA" id="ARBA00022473"/>
    </source>
</evidence>
<keyword evidence="4" id="KW-0325">Glycoprotein</keyword>
<protein>
    <submittedName>
        <fullName evidence="6">Draxin</fullName>
    </submittedName>
</protein>
<sequence length="390" mass="44044">MSGNLTSFTRHLPNLEKRGCGQVRRSLSPEALCCVPAHLELVDEIIRRMTALFDCLPSVCLVFVIITNHLICPSSLEPKVKPKRMSETSRYEQDMWGHQPQERTNRRSGMSKRDRTRGGMPPTAFVPVDGVIGLPPQSEVADVIQPSALKQDREQFQAFDFPYNQRDNQSPGVHSKGKKHNREHRRSNNKDRVKHHRGRGFEAEPSSLMKEDLNFKVTPHLTRLDISPSAPGPAYPLSTGSQSPVAEHPTAALDTSHRVRSHSKKGGDVAPTLDMGLFDWTDYEDLKPDTWPSPKKKGKQKDKFNTTSMAEVEPCDHHLDCLPGSCCDLREHLCKAHNRGLNNKCYDDCMCTEGLRCYAKFHRNQRVTRKKGRCVDPESINKDQGSFISV</sequence>
<evidence type="ECO:0000313" key="6">
    <source>
        <dbReference type="EMBL" id="CAH2320545.1"/>
    </source>
</evidence>
<keyword evidence="7" id="KW-1185">Reference proteome</keyword>
<dbReference type="GO" id="GO:0007411">
    <property type="term" value="P:axon guidance"/>
    <property type="evidence" value="ECO:0007669"/>
    <property type="project" value="InterPro"/>
</dbReference>
<accession>A0AAD1TBD6</accession>
<reference evidence="6" key="1">
    <citation type="submission" date="2022-03" db="EMBL/GenBank/DDBJ databases">
        <authorList>
            <person name="Alioto T."/>
            <person name="Alioto T."/>
            <person name="Gomez Garrido J."/>
        </authorList>
    </citation>
    <scope>NUCLEOTIDE SEQUENCE</scope>
</reference>
<feature type="region of interest" description="Disordered" evidence="5">
    <location>
        <begin position="83"/>
        <end position="124"/>
    </location>
</feature>
<dbReference type="PANTHER" id="PTHR28610:SF1">
    <property type="entry name" value="DRAXIN"/>
    <property type="match status" value="1"/>
</dbReference>
<evidence type="ECO:0000256" key="2">
    <source>
        <dbReference type="ARBA" id="ARBA00022525"/>
    </source>
</evidence>
<name>A0AAD1TBD6_PELCU</name>
<dbReference type="GO" id="GO:0016055">
    <property type="term" value="P:Wnt signaling pathway"/>
    <property type="evidence" value="ECO:0007669"/>
    <property type="project" value="InterPro"/>
</dbReference>
<dbReference type="GO" id="GO:0090090">
    <property type="term" value="P:negative regulation of canonical Wnt signaling pathway"/>
    <property type="evidence" value="ECO:0007669"/>
    <property type="project" value="TreeGrafter"/>
</dbReference>
<feature type="compositionally biased region" description="Basic residues" evidence="5">
    <location>
        <begin position="175"/>
        <end position="185"/>
    </location>
</feature>
<evidence type="ECO:0000256" key="4">
    <source>
        <dbReference type="ARBA" id="ARBA00023180"/>
    </source>
</evidence>
<feature type="compositionally biased region" description="Basic and acidic residues" evidence="5">
    <location>
        <begin position="83"/>
        <end position="117"/>
    </location>
</feature>
<keyword evidence="3" id="KW-0732">Signal</keyword>
<keyword evidence="2" id="KW-0964">Secreted</keyword>
<dbReference type="InterPro" id="IPR029094">
    <property type="entry name" value="Draxin"/>
</dbReference>
<dbReference type="GO" id="GO:0030900">
    <property type="term" value="P:forebrain development"/>
    <property type="evidence" value="ECO:0007669"/>
    <property type="project" value="TreeGrafter"/>
</dbReference>
<evidence type="ECO:0000313" key="7">
    <source>
        <dbReference type="Proteomes" id="UP001295444"/>
    </source>
</evidence>
<dbReference type="GO" id="GO:0021528">
    <property type="term" value="P:commissural neuron differentiation in spinal cord"/>
    <property type="evidence" value="ECO:0007669"/>
    <property type="project" value="TreeGrafter"/>
</dbReference>
<feature type="region of interest" description="Disordered" evidence="5">
    <location>
        <begin position="162"/>
        <end position="201"/>
    </location>
</feature>
<dbReference type="Proteomes" id="UP001295444">
    <property type="component" value="Chromosome 10"/>
</dbReference>
<dbReference type="PANTHER" id="PTHR28610">
    <property type="entry name" value="DRAXIN"/>
    <property type="match status" value="1"/>
</dbReference>
<gene>
    <name evidence="6" type="ORF">PECUL_23A010042</name>
</gene>
<feature type="region of interest" description="Disordered" evidence="5">
    <location>
        <begin position="227"/>
        <end position="270"/>
    </location>
</feature>
<dbReference type="GO" id="GO:0021516">
    <property type="term" value="P:dorsal spinal cord development"/>
    <property type="evidence" value="ECO:0007669"/>
    <property type="project" value="TreeGrafter"/>
</dbReference>
<evidence type="ECO:0000256" key="5">
    <source>
        <dbReference type="SAM" id="MobiDB-lite"/>
    </source>
</evidence>
<dbReference type="Pfam" id="PF15550">
    <property type="entry name" value="Draxin"/>
    <property type="match status" value="1"/>
</dbReference>
<evidence type="ECO:0000256" key="3">
    <source>
        <dbReference type="ARBA" id="ARBA00022729"/>
    </source>
</evidence>
<dbReference type="GO" id="GO:0005576">
    <property type="term" value="C:extracellular region"/>
    <property type="evidence" value="ECO:0007669"/>
    <property type="project" value="InterPro"/>
</dbReference>